<comment type="caution">
    <text evidence="2">The sequence shown here is derived from an EMBL/GenBank/DDBJ whole genome shotgun (WGS) entry which is preliminary data.</text>
</comment>
<dbReference type="PANTHER" id="PTHR36507">
    <property type="entry name" value="BLL1555 PROTEIN"/>
    <property type="match status" value="1"/>
</dbReference>
<organism evidence="2 3">
    <name type="scientific">Candidatus Staskawiczbacteria bacterium RIFCSPHIGHO2_01_FULL_41_41</name>
    <dbReference type="NCBI Taxonomy" id="1802203"/>
    <lineage>
        <taxon>Bacteria</taxon>
        <taxon>Candidatus Staskawicziibacteriota</taxon>
    </lineage>
</organism>
<feature type="transmembrane region" description="Helical" evidence="1">
    <location>
        <begin position="5"/>
        <end position="23"/>
    </location>
</feature>
<protein>
    <recommendedName>
        <fullName evidence="4">EfeO-type cupredoxin-like domain-containing protein</fullName>
    </recommendedName>
</protein>
<keyword evidence="1" id="KW-0472">Membrane</keyword>
<proteinExistence type="predicted"/>
<reference evidence="2 3" key="1">
    <citation type="journal article" date="2016" name="Nat. Commun.">
        <title>Thousands of microbial genomes shed light on interconnected biogeochemical processes in an aquifer system.</title>
        <authorList>
            <person name="Anantharaman K."/>
            <person name="Brown C.T."/>
            <person name="Hug L.A."/>
            <person name="Sharon I."/>
            <person name="Castelle C.J."/>
            <person name="Probst A.J."/>
            <person name="Thomas B.C."/>
            <person name="Singh A."/>
            <person name="Wilkins M.J."/>
            <person name="Karaoz U."/>
            <person name="Brodie E.L."/>
            <person name="Williams K.H."/>
            <person name="Hubbard S.S."/>
            <person name="Banfield J.F."/>
        </authorList>
    </citation>
    <scope>NUCLEOTIDE SEQUENCE [LARGE SCALE GENOMIC DNA]</scope>
</reference>
<keyword evidence="1" id="KW-0812">Transmembrane</keyword>
<evidence type="ECO:0000256" key="1">
    <source>
        <dbReference type="SAM" id="Phobius"/>
    </source>
</evidence>
<dbReference type="AlphaFoldDB" id="A0A1G2HV18"/>
<keyword evidence="1" id="KW-1133">Transmembrane helix</keyword>
<dbReference type="SUPFAM" id="SSF49503">
    <property type="entry name" value="Cupredoxins"/>
    <property type="match status" value="1"/>
</dbReference>
<sequence>MNQKYILAIIIILLAAIGGFIWFQMDNTATAPTDNQPTTQNQQQENPIIDIQLEPVAKTFEVIYTDAGYSPSTLTIKAGDTVMFKNQSSGNMWIASGMHPTHMVYNGTDLQSHCPDAENDDFDQCANGAPQTSWNFTFTKAGTWGYHNHTNSPKFGKIIVE</sequence>
<dbReference type="PANTHER" id="PTHR36507:SF1">
    <property type="entry name" value="BLL1555 PROTEIN"/>
    <property type="match status" value="1"/>
</dbReference>
<evidence type="ECO:0000313" key="3">
    <source>
        <dbReference type="Proteomes" id="UP000178774"/>
    </source>
</evidence>
<dbReference type="InterPro" id="IPR052721">
    <property type="entry name" value="ET_Amicyanin"/>
</dbReference>
<accession>A0A1G2HV18</accession>
<evidence type="ECO:0000313" key="2">
    <source>
        <dbReference type="EMBL" id="OGZ66305.1"/>
    </source>
</evidence>
<name>A0A1G2HV18_9BACT</name>
<gene>
    <name evidence="2" type="ORF">A2822_04565</name>
</gene>
<dbReference type="Gene3D" id="2.60.40.420">
    <property type="entry name" value="Cupredoxins - blue copper proteins"/>
    <property type="match status" value="1"/>
</dbReference>
<dbReference type="EMBL" id="MHOP01000006">
    <property type="protein sequence ID" value="OGZ66305.1"/>
    <property type="molecule type" value="Genomic_DNA"/>
</dbReference>
<dbReference type="InterPro" id="IPR008972">
    <property type="entry name" value="Cupredoxin"/>
</dbReference>
<dbReference type="Proteomes" id="UP000178774">
    <property type="component" value="Unassembled WGS sequence"/>
</dbReference>
<evidence type="ECO:0008006" key="4">
    <source>
        <dbReference type="Google" id="ProtNLM"/>
    </source>
</evidence>